<name>A0A0F9I8S4_9ZZZZ</name>
<proteinExistence type="predicted"/>
<organism evidence="1">
    <name type="scientific">marine sediment metagenome</name>
    <dbReference type="NCBI Taxonomy" id="412755"/>
    <lineage>
        <taxon>unclassified sequences</taxon>
        <taxon>metagenomes</taxon>
        <taxon>ecological metagenomes</taxon>
    </lineage>
</organism>
<gene>
    <name evidence="1" type="ORF">LCGC14_1971100</name>
</gene>
<evidence type="ECO:0000313" key="1">
    <source>
        <dbReference type="EMBL" id="KKL83802.1"/>
    </source>
</evidence>
<dbReference type="EMBL" id="LAZR01021878">
    <property type="protein sequence ID" value="KKL83802.1"/>
    <property type="molecule type" value="Genomic_DNA"/>
</dbReference>
<comment type="caution">
    <text evidence="1">The sequence shown here is derived from an EMBL/GenBank/DDBJ whole genome shotgun (WGS) entry which is preliminary data.</text>
</comment>
<reference evidence="1" key="1">
    <citation type="journal article" date="2015" name="Nature">
        <title>Complex archaea that bridge the gap between prokaryotes and eukaryotes.</title>
        <authorList>
            <person name="Spang A."/>
            <person name="Saw J.H."/>
            <person name="Jorgensen S.L."/>
            <person name="Zaremba-Niedzwiedzka K."/>
            <person name="Martijn J."/>
            <person name="Lind A.E."/>
            <person name="van Eijk R."/>
            <person name="Schleper C."/>
            <person name="Guy L."/>
            <person name="Ettema T.J."/>
        </authorList>
    </citation>
    <scope>NUCLEOTIDE SEQUENCE</scope>
</reference>
<protein>
    <submittedName>
        <fullName evidence="1">Uncharacterized protein</fullName>
    </submittedName>
</protein>
<accession>A0A0F9I8S4</accession>
<sequence>MKRLNKSNLIETNEKFKQMAYYYTSHKNYNEVIYCYEKIAKILKIEKKTEENNIFKRVLYHRLKKIKKLIKNLKIIANSPSEIFSLGKDFFFKDFQDNYYLYLLEWAHAEENDNDELFQIRESDISAVPEKSCFKCQSEISLNHLQQANQSIDVEYLKKLYKSPLIEFYCCMCFEIELQVPNILVKNLIYYLSFLEKDIEYPIKKLCNFELSLIKEEEMIVYLKKIIKIKNNVPNNFTNDSTLKLFIADWMPEFIITDDQSIIIQKTIIYNNFEDYEKAIIFIGQNVPYNVRDVETPIPKRLRSSNFLKAKGVFYKKKRCRKKYYLTDFGCSIFYSLAYRVEEKINNFLE</sequence>
<dbReference type="AlphaFoldDB" id="A0A0F9I8S4"/>